<evidence type="ECO:0000256" key="4">
    <source>
        <dbReference type="ARBA" id="ARBA00016902"/>
    </source>
</evidence>
<evidence type="ECO:0000259" key="10">
    <source>
        <dbReference type="Pfam" id="PF00254"/>
    </source>
</evidence>
<keyword evidence="14" id="KW-1185">Reference proteome</keyword>
<comment type="domain">
    <text evidence="9">Consists of 3 domains; the N-terminus binds the ribosome, the middle domain has PPIase activity, while the C-terminus has intrinsic chaperone activity on its own.</text>
</comment>
<feature type="domain" description="Trigger factor ribosome-binding bacterial" evidence="11">
    <location>
        <begin position="1"/>
        <end position="144"/>
    </location>
</feature>
<evidence type="ECO:0000256" key="7">
    <source>
        <dbReference type="ARBA" id="ARBA00023235"/>
    </source>
</evidence>
<dbReference type="HAMAP" id="MF_00303">
    <property type="entry name" value="Trigger_factor_Tig"/>
    <property type="match status" value="1"/>
</dbReference>
<evidence type="ECO:0000259" key="12">
    <source>
        <dbReference type="Pfam" id="PF05698"/>
    </source>
</evidence>
<dbReference type="Gene3D" id="3.30.70.1050">
    <property type="entry name" value="Trigger factor ribosome-binding domain"/>
    <property type="match status" value="1"/>
</dbReference>
<dbReference type="GO" id="GO:0015031">
    <property type="term" value="P:protein transport"/>
    <property type="evidence" value="ECO:0007669"/>
    <property type="project" value="UniProtKB-UniRule"/>
</dbReference>
<accession>A0A9X3XBD4</accession>
<dbReference type="GO" id="GO:0005737">
    <property type="term" value="C:cytoplasm"/>
    <property type="evidence" value="ECO:0007669"/>
    <property type="project" value="UniProtKB-SubCell"/>
</dbReference>
<comment type="function">
    <text evidence="9">Involved in protein export. Acts as a chaperone by maintaining the newly synthesized protein in an open conformation. Functions as a peptidyl-prolyl cis-trans isomerase.</text>
</comment>
<sequence>MQVTVEKLSPVLVELKVEIPAEQVRTEVDKAYANLQRSARVRGFRQGKAPRHVLAHLYSGSIHADVARRLVDTTLNRALASQQVQPLSQPDIAPVELRPEESFSYKARFEVRPDIAEVKWEGFEVSRPKTEVTADAIDAEVARLRREHATLSTPEPERPAKAGDLVRIAFTLDVDGKVREDKPQEIETEIGSGQVFKEIEDVLTGMNVGESKDATVAFSERHTNESLRGKTGTFHVTLKEVRERNFPEVDDEFAKDVGHENLEAMRTALSAKIEKELKQKATDSVAEKLVFELCKANPIPVPPSLVEQQAQLTERELVTAARRQGQRLEMTPEIRARVHADAETKVRAGLLMAEIAKSKTVQVTPQDIEKGYEELAEQTGKNVAKVKAEYRDPKKQEMLIGMILEDKILDLIEAAAKITEA</sequence>
<dbReference type="Pfam" id="PF00254">
    <property type="entry name" value="FKBP_C"/>
    <property type="match status" value="1"/>
</dbReference>
<keyword evidence="9" id="KW-0963">Cytoplasm</keyword>
<evidence type="ECO:0000313" key="13">
    <source>
        <dbReference type="EMBL" id="MDC3985638.1"/>
    </source>
</evidence>
<dbReference type="GO" id="GO:0003755">
    <property type="term" value="F:peptidyl-prolyl cis-trans isomerase activity"/>
    <property type="evidence" value="ECO:0007669"/>
    <property type="project" value="UniProtKB-UniRule"/>
</dbReference>
<comment type="similarity">
    <text evidence="2 9">Belongs to the FKBP-type PPIase family. Tig subfamily.</text>
</comment>
<evidence type="ECO:0000256" key="9">
    <source>
        <dbReference type="HAMAP-Rule" id="MF_00303"/>
    </source>
</evidence>
<keyword evidence="5 9" id="KW-0697">Rotamase</keyword>
<evidence type="ECO:0000256" key="3">
    <source>
        <dbReference type="ARBA" id="ARBA00013194"/>
    </source>
</evidence>
<dbReference type="PANTHER" id="PTHR30560:SF3">
    <property type="entry name" value="TRIGGER FACTOR-LIKE PROTEIN TIG, CHLOROPLASTIC"/>
    <property type="match status" value="1"/>
</dbReference>
<comment type="subcellular location">
    <subcellularLocation>
        <location evidence="9">Cytoplasm</location>
    </subcellularLocation>
    <text evidence="9">About half TF is bound to the ribosome near the polypeptide exit tunnel while the other half is free in the cytoplasm.</text>
</comment>
<organism evidence="13 14">
    <name type="scientific">Polyangium jinanense</name>
    <dbReference type="NCBI Taxonomy" id="2829994"/>
    <lineage>
        <taxon>Bacteria</taxon>
        <taxon>Pseudomonadati</taxon>
        <taxon>Myxococcota</taxon>
        <taxon>Polyangia</taxon>
        <taxon>Polyangiales</taxon>
        <taxon>Polyangiaceae</taxon>
        <taxon>Polyangium</taxon>
    </lineage>
</organism>
<dbReference type="AlphaFoldDB" id="A0A9X3XBD4"/>
<evidence type="ECO:0000256" key="2">
    <source>
        <dbReference type="ARBA" id="ARBA00005464"/>
    </source>
</evidence>
<dbReference type="GO" id="GO:0043022">
    <property type="term" value="F:ribosome binding"/>
    <property type="evidence" value="ECO:0007669"/>
    <property type="project" value="TreeGrafter"/>
</dbReference>
<gene>
    <name evidence="9 13" type="primary">tig</name>
    <name evidence="13" type="ORF">KEG57_34480</name>
</gene>
<evidence type="ECO:0000259" key="11">
    <source>
        <dbReference type="Pfam" id="PF05697"/>
    </source>
</evidence>
<dbReference type="SUPFAM" id="SSF109998">
    <property type="entry name" value="Triger factor/SurA peptide-binding domain-like"/>
    <property type="match status" value="1"/>
</dbReference>
<comment type="catalytic activity">
    <reaction evidence="1 9">
        <text>[protein]-peptidylproline (omega=180) = [protein]-peptidylproline (omega=0)</text>
        <dbReference type="Rhea" id="RHEA:16237"/>
        <dbReference type="Rhea" id="RHEA-COMP:10747"/>
        <dbReference type="Rhea" id="RHEA-COMP:10748"/>
        <dbReference type="ChEBI" id="CHEBI:83833"/>
        <dbReference type="ChEBI" id="CHEBI:83834"/>
        <dbReference type="EC" id="5.2.1.8"/>
    </reaction>
</comment>
<keyword evidence="7 9" id="KW-0413">Isomerase</keyword>
<comment type="caution">
    <text evidence="13">The sequence shown here is derived from an EMBL/GenBank/DDBJ whole genome shotgun (WGS) entry which is preliminary data.</text>
</comment>
<dbReference type="EC" id="5.2.1.8" evidence="3 9"/>
<dbReference type="GO" id="GO:0043335">
    <property type="term" value="P:protein unfolding"/>
    <property type="evidence" value="ECO:0007669"/>
    <property type="project" value="TreeGrafter"/>
</dbReference>
<reference evidence="13 14" key="1">
    <citation type="submission" date="2021-04" db="EMBL/GenBank/DDBJ databases">
        <title>Genome analysis of Polyangium sp.</title>
        <authorList>
            <person name="Li Y."/>
            <person name="Wang J."/>
        </authorList>
    </citation>
    <scope>NUCLEOTIDE SEQUENCE [LARGE SCALE GENOMIC DNA]</scope>
    <source>
        <strain evidence="13 14">SDU14</strain>
    </source>
</reference>
<dbReference type="Pfam" id="PF05698">
    <property type="entry name" value="Trigger_C"/>
    <property type="match status" value="1"/>
</dbReference>
<dbReference type="SUPFAM" id="SSF102735">
    <property type="entry name" value="Trigger factor ribosome-binding domain"/>
    <property type="match status" value="1"/>
</dbReference>
<dbReference type="GO" id="GO:0051083">
    <property type="term" value="P:'de novo' cotranslational protein folding"/>
    <property type="evidence" value="ECO:0007669"/>
    <property type="project" value="TreeGrafter"/>
</dbReference>
<dbReference type="SUPFAM" id="SSF54534">
    <property type="entry name" value="FKBP-like"/>
    <property type="match status" value="1"/>
</dbReference>
<dbReference type="EMBL" id="JAGTJJ010000030">
    <property type="protein sequence ID" value="MDC3985638.1"/>
    <property type="molecule type" value="Genomic_DNA"/>
</dbReference>
<name>A0A9X3XBD4_9BACT</name>
<feature type="domain" description="Trigger factor C-terminal" evidence="12">
    <location>
        <begin position="262"/>
        <end position="412"/>
    </location>
</feature>
<evidence type="ECO:0000256" key="6">
    <source>
        <dbReference type="ARBA" id="ARBA00023186"/>
    </source>
</evidence>
<proteinExistence type="inferred from homology"/>
<evidence type="ECO:0000256" key="5">
    <source>
        <dbReference type="ARBA" id="ARBA00023110"/>
    </source>
</evidence>
<dbReference type="InterPro" id="IPR005215">
    <property type="entry name" value="Trig_fac"/>
</dbReference>
<dbReference type="InterPro" id="IPR036611">
    <property type="entry name" value="Trigger_fac_ribosome-bd_sf"/>
</dbReference>
<evidence type="ECO:0000256" key="1">
    <source>
        <dbReference type="ARBA" id="ARBA00000971"/>
    </source>
</evidence>
<dbReference type="Pfam" id="PF05697">
    <property type="entry name" value="Trigger_N"/>
    <property type="match status" value="1"/>
</dbReference>
<evidence type="ECO:0000256" key="8">
    <source>
        <dbReference type="ARBA" id="ARBA00029986"/>
    </source>
</evidence>
<keyword evidence="9" id="KW-0131">Cell cycle</keyword>
<feature type="domain" description="PPIase FKBP-type" evidence="10">
    <location>
        <begin position="158"/>
        <end position="238"/>
    </location>
</feature>
<dbReference type="InterPro" id="IPR008880">
    <property type="entry name" value="Trigger_fac_C"/>
</dbReference>
<dbReference type="InterPro" id="IPR027304">
    <property type="entry name" value="Trigger_fact/SurA_dom_sf"/>
</dbReference>
<dbReference type="InterPro" id="IPR001179">
    <property type="entry name" value="PPIase_FKBP_dom"/>
</dbReference>
<dbReference type="PANTHER" id="PTHR30560">
    <property type="entry name" value="TRIGGER FACTOR CHAPERONE AND PEPTIDYL-PROLYL CIS/TRANS ISOMERASE"/>
    <property type="match status" value="1"/>
</dbReference>
<keyword evidence="6 9" id="KW-0143">Chaperone</keyword>
<dbReference type="RefSeq" id="WP_272421697.1">
    <property type="nucleotide sequence ID" value="NZ_JAGTJJ010000030.1"/>
</dbReference>
<dbReference type="NCBIfam" id="TIGR00115">
    <property type="entry name" value="tig"/>
    <property type="match status" value="1"/>
</dbReference>
<dbReference type="InterPro" id="IPR046357">
    <property type="entry name" value="PPIase_dom_sf"/>
</dbReference>
<dbReference type="InterPro" id="IPR008881">
    <property type="entry name" value="Trigger_fac_ribosome-bd_bac"/>
</dbReference>
<protein>
    <recommendedName>
        <fullName evidence="4 9">Trigger factor</fullName>
        <shortName evidence="9">TF</shortName>
        <ecNumber evidence="3 9">5.2.1.8</ecNumber>
    </recommendedName>
    <alternativeName>
        <fullName evidence="8 9">PPIase</fullName>
    </alternativeName>
</protein>
<dbReference type="InterPro" id="IPR037041">
    <property type="entry name" value="Trigger_fac_C_sf"/>
</dbReference>
<dbReference type="PIRSF" id="PIRSF003095">
    <property type="entry name" value="Trigger_factor"/>
    <property type="match status" value="1"/>
</dbReference>
<dbReference type="Gene3D" id="1.10.3120.10">
    <property type="entry name" value="Trigger factor, C-terminal domain"/>
    <property type="match status" value="1"/>
</dbReference>
<evidence type="ECO:0000313" key="14">
    <source>
        <dbReference type="Proteomes" id="UP001151081"/>
    </source>
</evidence>
<dbReference type="GO" id="GO:0044183">
    <property type="term" value="F:protein folding chaperone"/>
    <property type="evidence" value="ECO:0007669"/>
    <property type="project" value="TreeGrafter"/>
</dbReference>
<dbReference type="GO" id="GO:0051301">
    <property type="term" value="P:cell division"/>
    <property type="evidence" value="ECO:0007669"/>
    <property type="project" value="UniProtKB-KW"/>
</dbReference>
<dbReference type="Proteomes" id="UP001151081">
    <property type="component" value="Unassembled WGS sequence"/>
</dbReference>
<keyword evidence="9" id="KW-0132">Cell division</keyword>
<dbReference type="Gene3D" id="3.10.50.40">
    <property type="match status" value="1"/>
</dbReference>